<evidence type="ECO:0000256" key="6">
    <source>
        <dbReference type="PROSITE-ProRule" id="PRU00239"/>
    </source>
</evidence>
<protein>
    <submittedName>
        <fullName evidence="8">Putative calpain-like cysteine peptidase putative cysteine peptidase Clan CA family C2</fullName>
    </submittedName>
</protein>
<evidence type="ECO:0000259" key="7">
    <source>
        <dbReference type="PROSITE" id="PS50203"/>
    </source>
</evidence>
<dbReference type="InterPro" id="IPR036213">
    <property type="entry name" value="Calpain_III_sf"/>
</dbReference>
<comment type="caution">
    <text evidence="8">The sequence shown here is derived from an EMBL/GenBank/DDBJ whole genome shotgun (WGS) entry which is preliminary data.</text>
</comment>
<dbReference type="OMA" id="LFHGRWA"/>
<dbReference type="AlphaFoldDB" id="A0A0N1II07"/>
<feature type="domain" description="Calpain catalytic" evidence="7">
    <location>
        <begin position="30"/>
        <end position="303"/>
    </location>
</feature>
<dbReference type="PRINTS" id="PR00704">
    <property type="entry name" value="CALPAIN"/>
</dbReference>
<dbReference type="InterPro" id="IPR022683">
    <property type="entry name" value="Calpain_III"/>
</dbReference>
<feature type="active site" evidence="5">
    <location>
        <position position="64"/>
    </location>
</feature>
<dbReference type="InterPro" id="IPR022684">
    <property type="entry name" value="Calpain_cysteine_protease"/>
</dbReference>
<dbReference type="SMART" id="SM00230">
    <property type="entry name" value="CysPc"/>
    <property type="match status" value="1"/>
</dbReference>
<comment type="similarity">
    <text evidence="1">Belongs to the peptidase C2 family.</text>
</comment>
<dbReference type="GO" id="GO:0004198">
    <property type="term" value="F:calcium-dependent cysteine-type endopeptidase activity"/>
    <property type="evidence" value="ECO:0007669"/>
    <property type="project" value="InterPro"/>
</dbReference>
<evidence type="ECO:0000256" key="5">
    <source>
        <dbReference type="PIRSR" id="PIRSR622684-1"/>
    </source>
</evidence>
<keyword evidence="9" id="KW-1185">Reference proteome</keyword>
<keyword evidence="4" id="KW-0788">Thiol protease</keyword>
<name>A0A0N1II07_LEPSE</name>
<dbReference type="SUPFAM" id="SSF54001">
    <property type="entry name" value="Cysteine proteinases"/>
    <property type="match status" value="1"/>
</dbReference>
<evidence type="ECO:0000256" key="3">
    <source>
        <dbReference type="ARBA" id="ARBA00022801"/>
    </source>
</evidence>
<dbReference type="Proteomes" id="UP000038009">
    <property type="component" value="Unassembled WGS sequence"/>
</dbReference>
<evidence type="ECO:0000313" key="9">
    <source>
        <dbReference type="Proteomes" id="UP000038009"/>
    </source>
</evidence>
<dbReference type="GO" id="GO:0006508">
    <property type="term" value="P:proteolysis"/>
    <property type="evidence" value="ECO:0007669"/>
    <property type="project" value="UniProtKB-KW"/>
</dbReference>
<dbReference type="Pfam" id="PF00648">
    <property type="entry name" value="Peptidase_C2"/>
    <property type="match status" value="1"/>
</dbReference>
<evidence type="ECO:0000313" key="8">
    <source>
        <dbReference type="EMBL" id="KPI83600.1"/>
    </source>
</evidence>
<dbReference type="InterPro" id="IPR001300">
    <property type="entry name" value="Peptidase_C2_calpain_cat"/>
</dbReference>
<gene>
    <name evidence="8" type="ORF">ABL78_7363</name>
</gene>
<dbReference type="Pfam" id="PF01067">
    <property type="entry name" value="Calpain_III"/>
    <property type="match status" value="1"/>
</dbReference>
<accession>A0A0N1II07</accession>
<reference evidence="8 9" key="1">
    <citation type="journal article" date="2015" name="PLoS Pathog.">
        <title>Leptomonas seymouri: Adaptations to the Dixenous Life Cycle Analyzed by Genome Sequencing, Transcriptome Profiling and Co-infection with Leishmania donovani.</title>
        <authorList>
            <person name="Kraeva N."/>
            <person name="Butenko A."/>
            <person name="Hlavacova J."/>
            <person name="Kostygov A."/>
            <person name="Myskova J."/>
            <person name="Grybchuk D."/>
            <person name="Lestinova T."/>
            <person name="Votypka J."/>
            <person name="Volf P."/>
            <person name="Opperdoes F."/>
            <person name="Flegontov P."/>
            <person name="Lukes J."/>
            <person name="Yurchenko V."/>
        </authorList>
    </citation>
    <scope>NUCLEOTIDE SEQUENCE [LARGE SCALE GENOMIC DNA]</scope>
    <source>
        <strain evidence="8 9">ATCC 30220</strain>
    </source>
</reference>
<feature type="active site" evidence="5">
    <location>
        <position position="247"/>
    </location>
</feature>
<dbReference type="InterPro" id="IPR022682">
    <property type="entry name" value="Calpain_domain_III"/>
</dbReference>
<organism evidence="8 9">
    <name type="scientific">Leptomonas seymouri</name>
    <dbReference type="NCBI Taxonomy" id="5684"/>
    <lineage>
        <taxon>Eukaryota</taxon>
        <taxon>Discoba</taxon>
        <taxon>Euglenozoa</taxon>
        <taxon>Kinetoplastea</taxon>
        <taxon>Metakinetoplastina</taxon>
        <taxon>Trypanosomatida</taxon>
        <taxon>Trypanosomatidae</taxon>
        <taxon>Leishmaniinae</taxon>
        <taxon>Leptomonas</taxon>
    </lineage>
</organism>
<evidence type="ECO:0000256" key="4">
    <source>
        <dbReference type="ARBA" id="ARBA00022807"/>
    </source>
</evidence>
<dbReference type="SUPFAM" id="SSF49758">
    <property type="entry name" value="Calpain large subunit, middle domain (domain III)"/>
    <property type="match status" value="1"/>
</dbReference>
<dbReference type="VEuPathDB" id="TriTrypDB:Lsey_0351_0020"/>
<dbReference type="OrthoDB" id="244210at2759"/>
<keyword evidence="3" id="KW-0378">Hydrolase</keyword>
<evidence type="ECO:0000256" key="1">
    <source>
        <dbReference type="ARBA" id="ARBA00007623"/>
    </source>
</evidence>
<dbReference type="SMART" id="SM00720">
    <property type="entry name" value="calpain_III"/>
    <property type="match status" value="1"/>
</dbReference>
<dbReference type="PROSITE" id="PS50203">
    <property type="entry name" value="CALPAIN_CAT"/>
    <property type="match status" value="1"/>
</dbReference>
<comment type="caution">
    <text evidence="6">Lacks conserved residue(s) required for the propagation of feature annotation.</text>
</comment>
<dbReference type="PANTHER" id="PTHR10183:SF379">
    <property type="entry name" value="CALPAIN-5"/>
    <property type="match status" value="1"/>
</dbReference>
<feature type="non-terminal residue" evidence="8">
    <location>
        <position position="461"/>
    </location>
</feature>
<dbReference type="PANTHER" id="PTHR10183">
    <property type="entry name" value="CALPAIN"/>
    <property type="match status" value="1"/>
</dbReference>
<proteinExistence type="inferred from homology"/>
<keyword evidence="2" id="KW-0645">Protease</keyword>
<dbReference type="InterPro" id="IPR038765">
    <property type="entry name" value="Papain-like_cys_pep_sf"/>
</dbReference>
<evidence type="ECO:0000256" key="2">
    <source>
        <dbReference type="ARBA" id="ARBA00022670"/>
    </source>
</evidence>
<dbReference type="EMBL" id="LJSK01000351">
    <property type="protein sequence ID" value="KPI83600.1"/>
    <property type="molecule type" value="Genomic_DNA"/>
</dbReference>
<dbReference type="Gene3D" id="2.60.120.380">
    <property type="match status" value="1"/>
</dbReference>
<sequence>MSSSIKEVPDSHILFKDTEFICNNEHVADQWVSIRDLYPNGADEPLLPKNLSREQFSQGNHYECFMLSALAALVRFPDVIQHCFVTQKVREDGRYTFRFFREQKWVKVEIDDSIAMEDDDVLYIQSPTEHWWPLLLEKAYAKFYRSYEQIEGCTLLETFYDLTGHPVLNIPMTAKLALSAGVDIADGQYWLSMGESLQQGDYVASSLTSATDLEAIGMQSEQQYTILEIFSLTGSSTLDDILVHLHNPFEDEEFEYSGPMNKNDSKWTPKLRKQYPVDDRHSIFIPLKSFIKLANSIQLCFMRTLEEDAQYFNSEWRGESAGGNPIYITWRKNPIFCLRNDDSTPVKVVVMLQQDDQRRTVNVGAGSSYLQCGLVVVRPSYLNPTPTFWVTGNNHKTVFKSLYLNSREVANVFTIPANSMCFMLPSTLQPSLEAPFSLAVYRFKKEKYSGFSVRKLEIPGI</sequence>